<feature type="compositionally biased region" description="Low complexity" evidence="1">
    <location>
        <begin position="15"/>
        <end position="30"/>
    </location>
</feature>
<comment type="caution">
    <text evidence="2">The sequence shown here is derived from an EMBL/GenBank/DDBJ whole genome shotgun (WGS) entry which is preliminary data.</text>
</comment>
<evidence type="ECO:0000313" key="2">
    <source>
        <dbReference type="EMBL" id="CAK0895048.1"/>
    </source>
</evidence>
<proteinExistence type="predicted"/>
<organism evidence="2 3">
    <name type="scientific">Prorocentrum cordatum</name>
    <dbReference type="NCBI Taxonomy" id="2364126"/>
    <lineage>
        <taxon>Eukaryota</taxon>
        <taxon>Sar</taxon>
        <taxon>Alveolata</taxon>
        <taxon>Dinophyceae</taxon>
        <taxon>Prorocentrales</taxon>
        <taxon>Prorocentraceae</taxon>
        <taxon>Prorocentrum</taxon>
    </lineage>
</organism>
<protein>
    <submittedName>
        <fullName evidence="2">Uncharacterized protein</fullName>
    </submittedName>
</protein>
<dbReference type="Proteomes" id="UP001189429">
    <property type="component" value="Unassembled WGS sequence"/>
</dbReference>
<evidence type="ECO:0000256" key="1">
    <source>
        <dbReference type="SAM" id="MobiDB-lite"/>
    </source>
</evidence>
<reference evidence="2" key="1">
    <citation type="submission" date="2023-10" db="EMBL/GenBank/DDBJ databases">
        <authorList>
            <person name="Chen Y."/>
            <person name="Shah S."/>
            <person name="Dougan E. K."/>
            <person name="Thang M."/>
            <person name="Chan C."/>
        </authorList>
    </citation>
    <scope>NUCLEOTIDE SEQUENCE [LARGE SCALE GENOMIC DNA]</scope>
</reference>
<accession>A0ABN9XA00</accession>
<keyword evidence="3" id="KW-1185">Reference proteome</keyword>
<name>A0ABN9XA00_9DINO</name>
<evidence type="ECO:0000313" key="3">
    <source>
        <dbReference type="Proteomes" id="UP001189429"/>
    </source>
</evidence>
<gene>
    <name evidence="2" type="ORF">PCOR1329_LOCUS73925</name>
</gene>
<feature type="compositionally biased region" description="Polar residues" evidence="1">
    <location>
        <begin position="1"/>
        <end position="13"/>
    </location>
</feature>
<feature type="region of interest" description="Disordered" evidence="1">
    <location>
        <begin position="1"/>
        <end position="66"/>
    </location>
</feature>
<feature type="compositionally biased region" description="Basic and acidic residues" evidence="1">
    <location>
        <begin position="48"/>
        <end position="66"/>
    </location>
</feature>
<sequence>MLGNGSAQVSTPRRATAGGDAGLLAAWKAAPTFPNSQSQEFVSPPGPPRHEGGGADDPKRRKQADAADLRRDFDSLKGHVDNSMANMLESVGKVSESVTSAINSLQRTVSDSYKTRHSQMELRVLNIEGAQRLHEARLSKTERETIALRQEVERTCWSARNNPPSSSSFLAVPSIARSMEASSSFAQSFWSQLLQLPTGSAHGSRTATSPRTTGWWRASRLARSTL</sequence>
<dbReference type="EMBL" id="CAUYUJ010019985">
    <property type="protein sequence ID" value="CAK0895048.1"/>
    <property type="molecule type" value="Genomic_DNA"/>
</dbReference>